<keyword evidence="9" id="KW-1185">Reference proteome</keyword>
<sequence length="483" mass="52754">MDLRVLMALGVICIWQCNEILMVSGNAFFKVEHKFKGGNRTLKELRAHDVRRHGRMLDAVDLPLGGNGQPSDAGLYFTKIKIGKPPKEYHVQIDTGSDVLWINCEGCEKCPKKSGLGIKLNLYDPKGSSTANLVNCDDSQCTMIYQGTLSGCQPDMLCQYEVTYGDGSTTSGYFVEDNFHYDSVSGNLQTTSGNGSIVFGCGAKQSGQLITADEALDGIMGFGQANSSVLSQLAASGKVQKMFSHCLDNKKGGGIFSIGHVVEPKMNHTPLIPNQAHYNVVMKSIEVDGEIVELDTDTSGSDRGAIIDSGTTLAYLPDDVYDKIVNTILAKQPQLQLHTVEDQFKCFQYSGKIDDGFPHVIFRFANSLTLTVYPHEYFFPLAEGENKWCVGWMNSGLQSRDGKDVTILGDIVLSGKVVFYDLVNQTIGWTEYNCSSSIKVKDSESGAVCTVGAHDLSSANSLISGRSLLFLFVLINLFFTIDH</sequence>
<name>A0A803KMP1_CHEQI</name>
<dbReference type="InterPro" id="IPR033121">
    <property type="entry name" value="PEPTIDASE_A1"/>
</dbReference>
<dbReference type="OMA" id="CIGRIDG"/>
<evidence type="ECO:0000256" key="4">
    <source>
        <dbReference type="ARBA" id="ARBA00022801"/>
    </source>
</evidence>
<dbReference type="Pfam" id="PF14543">
    <property type="entry name" value="TAXi_N"/>
    <property type="match status" value="1"/>
</dbReference>
<dbReference type="Gene3D" id="2.40.70.10">
    <property type="entry name" value="Acid Proteases"/>
    <property type="match status" value="2"/>
</dbReference>
<dbReference type="InterPro" id="IPR021109">
    <property type="entry name" value="Peptidase_aspartic_dom_sf"/>
</dbReference>
<dbReference type="GeneID" id="110736411"/>
<dbReference type="PROSITE" id="PS51767">
    <property type="entry name" value="PEPTIDASE_A1"/>
    <property type="match status" value="1"/>
</dbReference>
<keyword evidence="4" id="KW-0378">Hydrolase</keyword>
<evidence type="ECO:0000313" key="9">
    <source>
        <dbReference type="Proteomes" id="UP000596660"/>
    </source>
</evidence>
<keyword evidence="2" id="KW-0645">Protease</keyword>
<dbReference type="InterPro" id="IPR032799">
    <property type="entry name" value="TAXi_C"/>
</dbReference>
<reference evidence="8" key="1">
    <citation type="journal article" date="2017" name="Nature">
        <title>The genome of Chenopodium quinoa.</title>
        <authorList>
            <person name="Jarvis D.E."/>
            <person name="Ho Y.S."/>
            <person name="Lightfoot D.J."/>
            <person name="Schmoeckel S.M."/>
            <person name="Li B."/>
            <person name="Borm T.J.A."/>
            <person name="Ohyanagi H."/>
            <person name="Mineta K."/>
            <person name="Michell C.T."/>
            <person name="Saber N."/>
            <person name="Kharbatia N.M."/>
            <person name="Rupper R.R."/>
            <person name="Sharp A.R."/>
            <person name="Dally N."/>
            <person name="Boughton B.A."/>
            <person name="Woo Y.H."/>
            <person name="Gao G."/>
            <person name="Schijlen E.G.W.M."/>
            <person name="Guo X."/>
            <person name="Momin A.A."/>
            <person name="Negrao S."/>
            <person name="Al-Babili S."/>
            <person name="Gehring C."/>
            <person name="Roessner U."/>
            <person name="Jung C."/>
            <person name="Murphy K."/>
            <person name="Arold S.T."/>
            <person name="Gojobori T."/>
            <person name="van der Linden C.G."/>
            <person name="van Loo E.N."/>
            <person name="Jellen E.N."/>
            <person name="Maughan P.J."/>
            <person name="Tester M."/>
        </authorList>
    </citation>
    <scope>NUCLEOTIDE SEQUENCE [LARGE SCALE GENOMIC DNA]</scope>
    <source>
        <strain evidence="8">cv. PI 614886</strain>
    </source>
</reference>
<comment type="similarity">
    <text evidence="1">Belongs to the peptidase A1 family.</text>
</comment>
<evidence type="ECO:0000256" key="6">
    <source>
        <dbReference type="PIRSR" id="PIRSR601461-1"/>
    </source>
</evidence>
<dbReference type="Proteomes" id="UP000596660">
    <property type="component" value="Unplaced"/>
</dbReference>
<dbReference type="Pfam" id="PF14541">
    <property type="entry name" value="TAXi_C"/>
    <property type="match status" value="1"/>
</dbReference>
<evidence type="ECO:0000256" key="5">
    <source>
        <dbReference type="ARBA" id="ARBA00023180"/>
    </source>
</evidence>
<dbReference type="PANTHER" id="PTHR13683:SF768">
    <property type="entry name" value="EUKARYOTIC ASPARTYL PROTEASE FAMILY PROTEIN"/>
    <property type="match status" value="1"/>
</dbReference>
<proteinExistence type="inferred from homology"/>
<dbReference type="FunFam" id="2.40.70.10:FF:000028">
    <property type="entry name" value="Eukaryotic aspartyl protease family protein"/>
    <property type="match status" value="1"/>
</dbReference>
<evidence type="ECO:0000256" key="1">
    <source>
        <dbReference type="ARBA" id="ARBA00007447"/>
    </source>
</evidence>
<dbReference type="RefSeq" id="XP_021772320.1">
    <property type="nucleotide sequence ID" value="XM_021916628.1"/>
</dbReference>
<dbReference type="InterPro" id="IPR034161">
    <property type="entry name" value="Pepsin-like_plant"/>
</dbReference>
<evidence type="ECO:0000256" key="2">
    <source>
        <dbReference type="ARBA" id="ARBA00022670"/>
    </source>
</evidence>
<feature type="active site" evidence="6">
    <location>
        <position position="94"/>
    </location>
</feature>
<dbReference type="EnsemblPlants" id="AUR62000297-RA">
    <property type="protein sequence ID" value="AUR62000297-RA:cds"/>
    <property type="gene ID" value="AUR62000297"/>
</dbReference>
<reference evidence="8" key="2">
    <citation type="submission" date="2021-03" db="UniProtKB">
        <authorList>
            <consortium name="EnsemblPlants"/>
        </authorList>
    </citation>
    <scope>IDENTIFICATION</scope>
</reference>
<gene>
    <name evidence="8" type="primary">LOC110736411</name>
</gene>
<dbReference type="PRINTS" id="PR00792">
    <property type="entry name" value="PEPSIN"/>
</dbReference>
<dbReference type="GO" id="GO:0006508">
    <property type="term" value="P:proteolysis"/>
    <property type="evidence" value="ECO:0007669"/>
    <property type="project" value="UniProtKB-KW"/>
</dbReference>
<dbReference type="GO" id="GO:0004190">
    <property type="term" value="F:aspartic-type endopeptidase activity"/>
    <property type="evidence" value="ECO:0007669"/>
    <property type="project" value="UniProtKB-KW"/>
</dbReference>
<feature type="active site" evidence="6">
    <location>
        <position position="308"/>
    </location>
</feature>
<dbReference type="KEGG" id="cqi:110736411"/>
<keyword evidence="5" id="KW-0325">Glycoprotein</keyword>
<evidence type="ECO:0000313" key="8">
    <source>
        <dbReference type="EnsemblPlants" id="AUR62000297-RA:cds"/>
    </source>
</evidence>
<dbReference type="Gramene" id="AUR62000297-RA">
    <property type="protein sequence ID" value="AUR62000297-RA:cds"/>
    <property type="gene ID" value="AUR62000297"/>
</dbReference>
<feature type="domain" description="Peptidase A1" evidence="7">
    <location>
        <begin position="76"/>
        <end position="430"/>
    </location>
</feature>
<keyword evidence="3" id="KW-0064">Aspartyl protease</keyword>
<evidence type="ECO:0000259" key="7">
    <source>
        <dbReference type="PROSITE" id="PS51767"/>
    </source>
</evidence>
<protein>
    <recommendedName>
        <fullName evidence="7">Peptidase A1 domain-containing protein</fullName>
    </recommendedName>
</protein>
<dbReference type="SUPFAM" id="SSF50630">
    <property type="entry name" value="Acid proteases"/>
    <property type="match status" value="1"/>
</dbReference>
<dbReference type="InterPro" id="IPR001461">
    <property type="entry name" value="Aspartic_peptidase_A1"/>
</dbReference>
<evidence type="ECO:0000256" key="3">
    <source>
        <dbReference type="ARBA" id="ARBA00022750"/>
    </source>
</evidence>
<dbReference type="InterPro" id="IPR032861">
    <property type="entry name" value="TAXi_N"/>
</dbReference>
<dbReference type="PANTHER" id="PTHR13683">
    <property type="entry name" value="ASPARTYL PROTEASES"/>
    <property type="match status" value="1"/>
</dbReference>
<dbReference type="AlphaFoldDB" id="A0A803KMP1"/>
<dbReference type="CDD" id="cd05476">
    <property type="entry name" value="pepsin_A_like_plant"/>
    <property type="match status" value="1"/>
</dbReference>
<accession>A0A803KMP1</accession>
<organism evidence="8 9">
    <name type="scientific">Chenopodium quinoa</name>
    <name type="common">Quinoa</name>
    <dbReference type="NCBI Taxonomy" id="63459"/>
    <lineage>
        <taxon>Eukaryota</taxon>
        <taxon>Viridiplantae</taxon>
        <taxon>Streptophyta</taxon>
        <taxon>Embryophyta</taxon>
        <taxon>Tracheophyta</taxon>
        <taxon>Spermatophyta</taxon>
        <taxon>Magnoliopsida</taxon>
        <taxon>eudicotyledons</taxon>
        <taxon>Gunneridae</taxon>
        <taxon>Pentapetalae</taxon>
        <taxon>Caryophyllales</taxon>
        <taxon>Chenopodiaceae</taxon>
        <taxon>Chenopodioideae</taxon>
        <taxon>Atripliceae</taxon>
        <taxon>Chenopodium</taxon>
    </lineage>
</organism>